<comment type="caution">
    <text evidence="2">The sequence shown here is derived from an EMBL/GenBank/DDBJ whole genome shotgun (WGS) entry which is preliminary data.</text>
</comment>
<name>X6MQB5_RETFI</name>
<dbReference type="EMBL" id="ASPP01018759">
    <property type="protein sequence ID" value="ETO15836.1"/>
    <property type="molecule type" value="Genomic_DNA"/>
</dbReference>
<organism evidence="2 3">
    <name type="scientific">Reticulomyxa filosa</name>
    <dbReference type="NCBI Taxonomy" id="46433"/>
    <lineage>
        <taxon>Eukaryota</taxon>
        <taxon>Sar</taxon>
        <taxon>Rhizaria</taxon>
        <taxon>Retaria</taxon>
        <taxon>Foraminifera</taxon>
        <taxon>Monothalamids</taxon>
        <taxon>Reticulomyxidae</taxon>
        <taxon>Reticulomyxa</taxon>
    </lineage>
</organism>
<keyword evidence="3" id="KW-1185">Reference proteome</keyword>
<accession>X6MQB5</accession>
<protein>
    <submittedName>
        <fullName evidence="2">Uncharacterized protein</fullName>
    </submittedName>
</protein>
<reference evidence="2 3" key="1">
    <citation type="journal article" date="2013" name="Curr. Biol.">
        <title>The Genome of the Foraminiferan Reticulomyxa filosa.</title>
        <authorList>
            <person name="Glockner G."/>
            <person name="Hulsmann N."/>
            <person name="Schleicher M."/>
            <person name="Noegel A.A."/>
            <person name="Eichinger L."/>
            <person name="Gallinger C."/>
            <person name="Pawlowski J."/>
            <person name="Sierra R."/>
            <person name="Euteneuer U."/>
            <person name="Pillet L."/>
            <person name="Moustafa A."/>
            <person name="Platzer M."/>
            <person name="Groth M."/>
            <person name="Szafranski K."/>
            <person name="Schliwa M."/>
        </authorList>
    </citation>
    <scope>NUCLEOTIDE SEQUENCE [LARGE SCALE GENOMIC DNA]</scope>
</reference>
<keyword evidence="1" id="KW-0812">Transmembrane</keyword>
<evidence type="ECO:0000313" key="2">
    <source>
        <dbReference type="EMBL" id="ETO15836.1"/>
    </source>
</evidence>
<keyword evidence="1" id="KW-1133">Transmembrane helix</keyword>
<dbReference type="Proteomes" id="UP000023152">
    <property type="component" value="Unassembled WGS sequence"/>
</dbReference>
<gene>
    <name evidence="2" type="ORF">RFI_21528</name>
</gene>
<dbReference type="AlphaFoldDB" id="X6MQB5"/>
<feature type="transmembrane region" description="Helical" evidence="1">
    <location>
        <begin position="213"/>
        <end position="237"/>
    </location>
</feature>
<proteinExistence type="predicted"/>
<evidence type="ECO:0000256" key="1">
    <source>
        <dbReference type="SAM" id="Phobius"/>
    </source>
</evidence>
<evidence type="ECO:0000313" key="3">
    <source>
        <dbReference type="Proteomes" id="UP000023152"/>
    </source>
</evidence>
<keyword evidence="1" id="KW-0472">Membrane</keyword>
<sequence>DGLTPYILNIIEDPQSKRDSNSIFWEKIRQDHSLQKKKKKKNQTQGEEEEKKKNIRVIDVCGSTMKTAEISLELTYWTGEDGRVEESALQQMYQKIARACCNTYCHNRIVRSQCALMSKSYKKWKITLGILPLYMDDSKLRSWIIRQAQITEKRATDSLRVRIETSSLRPSGYVQLFFRNEKNMKKAEATLQDLKQKNNVLPPNFIRVEPAQILSLVHVTLCFFFFFQFLLFNLIIINK</sequence>
<feature type="non-terminal residue" evidence="2">
    <location>
        <position position="1"/>
    </location>
</feature>